<evidence type="ECO:0008006" key="4">
    <source>
        <dbReference type="Google" id="ProtNLM"/>
    </source>
</evidence>
<dbReference type="Pfam" id="PF12420">
    <property type="entry name" value="DUF3671"/>
    <property type="match status" value="1"/>
</dbReference>
<dbReference type="AlphaFoldDB" id="A0A0J9S3C6"/>
<reference evidence="2 3" key="1">
    <citation type="submission" date="2011-08" db="EMBL/GenBank/DDBJ databases">
        <title>The Genome Sequence of Plasmodium vivax India VII.</title>
        <authorList>
            <consortium name="The Broad Institute Genome Sequencing Platform"/>
            <consortium name="The Broad Institute Genome Sequencing Center for Infectious Disease"/>
            <person name="Neafsey D."/>
            <person name="Carlton J."/>
            <person name="Barnwell J."/>
            <person name="Collins W."/>
            <person name="Escalante A."/>
            <person name="Mullikin J."/>
            <person name="Saul A."/>
            <person name="Guigo R."/>
            <person name="Camara F."/>
            <person name="Young S.K."/>
            <person name="Zeng Q."/>
            <person name="Gargeya S."/>
            <person name="Fitzgerald M."/>
            <person name="Haas B."/>
            <person name="Abouelleil A."/>
            <person name="Alvarado L."/>
            <person name="Arachchi H.M."/>
            <person name="Berlin A."/>
            <person name="Brown A."/>
            <person name="Chapman S.B."/>
            <person name="Chen Z."/>
            <person name="Dunbar C."/>
            <person name="Freedman E."/>
            <person name="Gearin G."/>
            <person name="Gellesch M."/>
            <person name="Goldberg J."/>
            <person name="Griggs A."/>
            <person name="Gujja S."/>
            <person name="Heiman D."/>
            <person name="Howarth C."/>
            <person name="Larson L."/>
            <person name="Lui A."/>
            <person name="MacDonald P.J.P."/>
            <person name="Montmayeur A."/>
            <person name="Murphy C."/>
            <person name="Neiman D."/>
            <person name="Pearson M."/>
            <person name="Priest M."/>
            <person name="Roberts A."/>
            <person name="Saif S."/>
            <person name="Shea T."/>
            <person name="Shenoy N."/>
            <person name="Sisk P."/>
            <person name="Stolte C."/>
            <person name="Sykes S."/>
            <person name="Wortman J."/>
            <person name="Nusbaum C."/>
            <person name="Birren B."/>
        </authorList>
    </citation>
    <scope>NUCLEOTIDE SEQUENCE [LARGE SCALE GENOMIC DNA]</scope>
    <source>
        <strain evidence="2 3">India VII</strain>
    </source>
</reference>
<organism evidence="2 3">
    <name type="scientific">Plasmodium vivax India VII</name>
    <dbReference type="NCBI Taxonomy" id="1077284"/>
    <lineage>
        <taxon>Eukaryota</taxon>
        <taxon>Sar</taxon>
        <taxon>Alveolata</taxon>
        <taxon>Apicomplexa</taxon>
        <taxon>Aconoidasida</taxon>
        <taxon>Haemosporida</taxon>
        <taxon>Plasmodiidae</taxon>
        <taxon>Plasmodium</taxon>
        <taxon>Plasmodium (Plasmodium)</taxon>
    </lineage>
</organism>
<feature type="transmembrane region" description="Helical" evidence="1">
    <location>
        <begin position="79"/>
        <end position="100"/>
    </location>
</feature>
<keyword evidence="1" id="KW-0472">Membrane</keyword>
<keyword evidence="1" id="KW-1133">Transmembrane helix</keyword>
<dbReference type="InterPro" id="IPR022139">
    <property type="entry name" value="Fam-L/Fam-M-like_plasmodium"/>
</dbReference>
<proteinExistence type="predicted"/>
<protein>
    <recommendedName>
        <fullName evidence="4">Variable surface protein</fullName>
    </recommendedName>
</protein>
<evidence type="ECO:0000313" key="3">
    <source>
        <dbReference type="Proteomes" id="UP000053562"/>
    </source>
</evidence>
<dbReference type="Proteomes" id="UP000053562">
    <property type="component" value="Unassembled WGS sequence"/>
</dbReference>
<evidence type="ECO:0000256" key="1">
    <source>
        <dbReference type="SAM" id="Phobius"/>
    </source>
</evidence>
<sequence>MLREKLPDGRSYKQKRNESNNIDVYMKNYKHRYGKKKGLYKLDCYYENKIFKKIDYIYDLAKRMRNDKKSFKKNILQNFGYRLIFLSLIPLFGIVFPIIFNEKYPLIDVCYKGHTHTSPCNGYYELLFTEEQWKIFLPIYTTLLSLLTILVLSINFYILIKVLKYERLKCGKGKMSIKEYCRFCKDIY</sequence>
<name>A0A0J9S3C6_PLAVI</name>
<accession>A0A0J9S3C6</accession>
<evidence type="ECO:0000313" key="2">
    <source>
        <dbReference type="EMBL" id="KMZ77265.1"/>
    </source>
</evidence>
<gene>
    <name evidence="2" type="ORF">PVIIG_06158</name>
</gene>
<dbReference type="EMBL" id="KQ234446">
    <property type="protein sequence ID" value="KMZ77265.1"/>
    <property type="molecule type" value="Genomic_DNA"/>
</dbReference>
<keyword evidence="1" id="KW-0812">Transmembrane</keyword>
<feature type="transmembrane region" description="Helical" evidence="1">
    <location>
        <begin position="135"/>
        <end position="159"/>
    </location>
</feature>